<dbReference type="InterPro" id="IPR038153">
    <property type="entry name" value="EvaA-like_sf"/>
</dbReference>
<feature type="domain" description="dTDP-4-dehydro-6-deoxy-alpha-D-glucopyranose 2,3-dehydratase" evidence="1">
    <location>
        <begin position="14"/>
        <end position="215"/>
    </location>
</feature>
<dbReference type="EC" id="4.2.1.159" evidence="2"/>
<keyword evidence="2" id="KW-0456">Lyase</keyword>
<dbReference type="EMBL" id="JACBYW010000001">
    <property type="protein sequence ID" value="NYH77274.1"/>
    <property type="molecule type" value="Genomic_DNA"/>
</dbReference>
<accession>A0A852YPS1</accession>
<dbReference type="GO" id="GO:0016829">
    <property type="term" value="F:lyase activity"/>
    <property type="evidence" value="ECO:0007669"/>
    <property type="project" value="UniProtKB-KW"/>
</dbReference>
<reference evidence="2 3" key="1">
    <citation type="submission" date="2020-07" db="EMBL/GenBank/DDBJ databases">
        <title>Genomic Encyclopedia of Type Strains, Phase III (KMG-III): the genomes of soil and plant-associated and newly described type strains.</title>
        <authorList>
            <person name="Whitman W."/>
        </authorList>
    </citation>
    <scope>NUCLEOTIDE SEQUENCE [LARGE SCALE GENOMIC DNA]</scope>
    <source>
        <strain evidence="2 3">CECT 8576</strain>
    </source>
</reference>
<keyword evidence="3" id="KW-1185">Reference proteome</keyword>
<evidence type="ECO:0000313" key="3">
    <source>
        <dbReference type="Proteomes" id="UP000548304"/>
    </source>
</evidence>
<protein>
    <submittedName>
        <fullName evidence="2">Oxidase EvaA</fullName>
        <ecNumber evidence="2">4.2.1.159</ecNumber>
    </submittedName>
</protein>
<dbReference type="AlphaFoldDB" id="A0A852YPS1"/>
<organism evidence="2 3">
    <name type="scientific">Actinopolyspora biskrensis</name>
    <dbReference type="NCBI Taxonomy" id="1470178"/>
    <lineage>
        <taxon>Bacteria</taxon>
        <taxon>Bacillati</taxon>
        <taxon>Actinomycetota</taxon>
        <taxon>Actinomycetes</taxon>
        <taxon>Actinopolysporales</taxon>
        <taxon>Actinopolysporaceae</taxon>
        <taxon>Actinopolyspora</taxon>
    </lineage>
</organism>
<comment type="caution">
    <text evidence="2">The sequence shown here is derived from an EMBL/GenBank/DDBJ whole genome shotgun (WGS) entry which is preliminary data.</text>
</comment>
<dbReference type="Gene3D" id="3.90.79.40">
    <property type="entry name" value="EvaA sugar 2,3-dehydratase subunit"/>
    <property type="match status" value="2"/>
</dbReference>
<dbReference type="Pfam" id="PF03559">
    <property type="entry name" value="Hexose_dehydrat"/>
    <property type="match status" value="2"/>
</dbReference>
<feature type="domain" description="dTDP-4-dehydro-6-deoxy-alpha-D-glucopyranose 2,3-dehydratase" evidence="1">
    <location>
        <begin position="251"/>
        <end position="452"/>
    </location>
</feature>
<sequence length="456" mass="50992">MTCSALTESGTTATEICDWLALRRDSAAAHIRRVPLEQLDGWGFDADTGNLRHDSGRFFSIEGIEATTDHDGRGTWRQPIINQEDIAILGILAKEFDGILHFLMQAKLEPGNVNAVQLSPTVQATHSNYTRAHRGGATPYVEYFTDGRRARVLTDALQSEQGSWFLHKRNRNVVVETAEDVPVRDDFQWLTLAQIHALLQVPHTVNMDARTVLGALPFAASEHGRTGGGRFVRALRRSLEVDGAADPARRTEVLSWITERRSHYGLSARRIPLRDVDDWSLGPFGLNHRHDRHFGIVGVSVSTEGREVGSWSQPLLRPCGTGMNAFLVREFRGTAHVLVRAAVEPGYRDTVELGPTVQFHPADYAHLPPEQWPLFHDVTSSASSTVHYDVTQSEEGGRFHHALNRYLVVEVGADFPTTVPDDFAWLTLGQLIDLQRHSYYLNIEARSLVCCLQTLW</sequence>
<dbReference type="Proteomes" id="UP000548304">
    <property type="component" value="Unassembled WGS sequence"/>
</dbReference>
<name>A0A852YPS1_9ACTN</name>
<dbReference type="InterPro" id="IPR005212">
    <property type="entry name" value="EvaA-like"/>
</dbReference>
<evidence type="ECO:0000313" key="2">
    <source>
        <dbReference type="EMBL" id="NYH77274.1"/>
    </source>
</evidence>
<proteinExistence type="predicted"/>
<evidence type="ECO:0000259" key="1">
    <source>
        <dbReference type="Pfam" id="PF03559"/>
    </source>
</evidence>
<dbReference type="RefSeq" id="WP_179533839.1">
    <property type="nucleotide sequence ID" value="NZ_JACBYW010000001.1"/>
</dbReference>
<gene>
    <name evidence="2" type="ORF">FHR84_000588</name>
</gene>